<dbReference type="GO" id="GO:0016887">
    <property type="term" value="F:ATP hydrolysis activity"/>
    <property type="evidence" value="ECO:0007669"/>
    <property type="project" value="InterPro"/>
</dbReference>
<accession>A0A3K0PI01</accession>
<dbReference type="Gene3D" id="3.40.50.300">
    <property type="entry name" value="P-loop containing nucleotide triphosphate hydrolases"/>
    <property type="match status" value="1"/>
</dbReference>
<gene>
    <name evidence="2" type="ORF">EE393_19000</name>
</gene>
<dbReference type="InterPro" id="IPR039421">
    <property type="entry name" value="Type_1_exporter"/>
</dbReference>
<protein>
    <submittedName>
        <fullName evidence="2">ATP-binding cassette domain-containing protein</fullName>
    </submittedName>
</protein>
<proteinExistence type="predicted"/>
<keyword evidence="2" id="KW-0067">ATP-binding</keyword>
<organism evidence="2">
    <name type="scientific">Salmonella enterica</name>
    <name type="common">Salmonella choleraesuis</name>
    <dbReference type="NCBI Taxonomy" id="28901"/>
    <lineage>
        <taxon>Bacteria</taxon>
        <taxon>Pseudomonadati</taxon>
        <taxon>Pseudomonadota</taxon>
        <taxon>Gammaproteobacteria</taxon>
        <taxon>Enterobacterales</taxon>
        <taxon>Enterobacteriaceae</taxon>
        <taxon>Salmonella</taxon>
    </lineage>
</organism>
<reference evidence="2" key="1">
    <citation type="submission" date="2018-11" db="EMBL/GenBank/DDBJ databases">
        <authorList>
            <consortium name="PulseNet: The National Subtyping Network for Foodborne Disease Surveillance"/>
            <person name="Tarr C.L."/>
            <person name="Trees E."/>
            <person name="Katz L.S."/>
            <person name="Carleton-Romer H.A."/>
            <person name="Stroika S."/>
            <person name="Kucerova Z."/>
            <person name="Roache K.F."/>
            <person name="Sabol A.L."/>
            <person name="Besser J."/>
            <person name="Gerner-Smidt P."/>
        </authorList>
    </citation>
    <scope>NUCLEOTIDE SEQUENCE [LARGE SCALE GENOMIC DNA]</scope>
    <source>
        <strain evidence="2">PNUSAS058450</strain>
    </source>
</reference>
<dbReference type="InterPro" id="IPR027417">
    <property type="entry name" value="P-loop_NTPase"/>
</dbReference>
<evidence type="ECO:0000259" key="1">
    <source>
        <dbReference type="Pfam" id="PF00005"/>
    </source>
</evidence>
<dbReference type="GO" id="GO:0005524">
    <property type="term" value="F:ATP binding"/>
    <property type="evidence" value="ECO:0007669"/>
    <property type="project" value="UniProtKB-KW"/>
</dbReference>
<dbReference type="PANTHER" id="PTHR43394">
    <property type="entry name" value="ATP-DEPENDENT PERMEASE MDL1, MITOCHONDRIAL"/>
    <property type="match status" value="1"/>
</dbReference>
<comment type="caution">
    <text evidence="2">The sequence shown here is derived from an EMBL/GenBank/DDBJ whole genome shotgun (WGS) entry which is preliminary data.</text>
</comment>
<dbReference type="EMBL" id="RNKS01000053">
    <property type="protein sequence ID" value="MGD31006.1"/>
    <property type="molecule type" value="Genomic_DNA"/>
</dbReference>
<evidence type="ECO:0000313" key="2">
    <source>
        <dbReference type="EMBL" id="MGD31006.1"/>
    </source>
</evidence>
<keyword evidence="2" id="KW-0547">Nucleotide-binding</keyword>
<dbReference type="InterPro" id="IPR003439">
    <property type="entry name" value="ABC_transporter-like_ATP-bd"/>
</dbReference>
<dbReference type="SUPFAM" id="SSF52540">
    <property type="entry name" value="P-loop containing nucleoside triphosphate hydrolases"/>
    <property type="match status" value="1"/>
</dbReference>
<sequence>MKLPHSGAVIYDGVSSNHLSSDFFFKEISCIYPKDGFLSGTLEYNFLLKNSTNPPKVVDALKLLGCDFILNDPGGMKRHVSYMEEGFSSGQLQKLLLARSISGSANIFVWDEPTSSLDEKSESEFFSKIDTILKGKTLVMTTHRKHLLQFFDRVIYLKNGKITGDYLHAELFP</sequence>
<dbReference type="Pfam" id="PF00005">
    <property type="entry name" value="ABC_tran"/>
    <property type="match status" value="1"/>
</dbReference>
<name>A0A3K0PI01_SALER</name>
<dbReference type="AlphaFoldDB" id="A0A3K0PI01"/>
<feature type="domain" description="ABC transporter" evidence="1">
    <location>
        <begin position="4"/>
        <end position="115"/>
    </location>
</feature>
<dbReference type="Proteomes" id="UP000885336">
    <property type="component" value="Unassembled WGS sequence"/>
</dbReference>